<gene>
    <name evidence="5" type="ordered locus">Rvan_2767</name>
</gene>
<dbReference type="InterPro" id="IPR003362">
    <property type="entry name" value="Bact_transf"/>
</dbReference>
<evidence type="ECO:0000256" key="1">
    <source>
        <dbReference type="ARBA" id="ARBA00006464"/>
    </source>
</evidence>
<dbReference type="Gene3D" id="3.40.50.720">
    <property type="entry name" value="NAD(P)-binding Rossmann-like Domain"/>
    <property type="match status" value="1"/>
</dbReference>
<dbReference type="PANTHER" id="PTHR30576:SF8">
    <property type="entry name" value="UNDECAPRENYL-PHOSPHATE GALACTOSE PHOSPHOTRANSFERASE"/>
    <property type="match status" value="1"/>
</dbReference>
<evidence type="ECO:0000256" key="2">
    <source>
        <dbReference type="ARBA" id="ARBA00023169"/>
    </source>
</evidence>
<dbReference type="EMBL" id="CP002292">
    <property type="protein sequence ID" value="ADP71977.1"/>
    <property type="molecule type" value="Genomic_DNA"/>
</dbReference>
<dbReference type="GO" id="GO:0000271">
    <property type="term" value="P:polysaccharide biosynthetic process"/>
    <property type="evidence" value="ECO:0007669"/>
    <property type="project" value="UniProtKB-KW"/>
</dbReference>
<dbReference type="Proteomes" id="UP000001399">
    <property type="component" value="Chromosome"/>
</dbReference>
<feature type="domain" description="Bacterial sugar transferase" evidence="4">
    <location>
        <begin position="305"/>
        <end position="476"/>
    </location>
</feature>
<sequence length="516" mass="57058">MRRPFLLILDVVFLCAATIFAFILRENFEISVARLLGFAPYLLATAVASLIIFSIAGVNRTIWRFCSVPDYLRVMTAVGAVVVGAVALTFSWNRLEGTPRSLPFIQLIFGIALLVGARAIHKLRHDARQHRKAFGAFLRPASPLQQVTVLVVGISKLTELYFQAAAELAPGRIRVAGLIGSNDRHVGRLVASHPVLGDTDELESILDDLEVHGVTIDRIVVVLPFHSLGDSERETLLRIERSRSIMLQFLGQDLGFNFGKPVLISKIGGAAWSQRTSNLGLQNVSFHIPPETLEKIARRRYWKTKRFFDFFIALSAIIVLSPLLLVSAACVAASVGFPVLFWQQRPGLGGRPLRLYKFRTMKAAYSPDGKRLSDAERVSPLGSLMRRLRFDEFPQLFSVIRGDMAVVGPRPLLHWEQTEAQSARLLVRPGLTGWAQVVGGRHISSDDKAALDVWYVQHASLLLDIEIALRTILVVVLGERISTGDIEKAWSDLGESGIVRRPAGTKFPVVLGGVRV</sequence>
<accession>E3I851</accession>
<feature type="transmembrane region" description="Helical" evidence="3">
    <location>
        <begin position="104"/>
        <end position="121"/>
    </location>
</feature>
<keyword evidence="3" id="KW-0812">Transmembrane</keyword>
<dbReference type="Pfam" id="PF02397">
    <property type="entry name" value="Bac_transf"/>
    <property type="match status" value="1"/>
</dbReference>
<dbReference type="GO" id="GO:0016780">
    <property type="term" value="F:phosphotransferase activity, for other substituted phosphate groups"/>
    <property type="evidence" value="ECO:0007669"/>
    <property type="project" value="TreeGrafter"/>
</dbReference>
<feature type="transmembrane region" description="Helical" evidence="3">
    <location>
        <begin position="37"/>
        <end position="59"/>
    </location>
</feature>
<evidence type="ECO:0000313" key="5">
    <source>
        <dbReference type="EMBL" id="ADP71977.1"/>
    </source>
</evidence>
<keyword evidence="2" id="KW-0270">Exopolysaccharide synthesis</keyword>
<keyword evidence="3" id="KW-0472">Membrane</keyword>
<dbReference type="PANTHER" id="PTHR30576">
    <property type="entry name" value="COLANIC BIOSYNTHESIS UDP-GLUCOSE LIPID CARRIER TRANSFERASE"/>
    <property type="match status" value="1"/>
</dbReference>
<dbReference type="HOGENOM" id="CLU_024920_3_4_5"/>
<evidence type="ECO:0000259" key="4">
    <source>
        <dbReference type="Pfam" id="PF02397"/>
    </source>
</evidence>
<keyword evidence="5" id="KW-0808">Transferase</keyword>
<dbReference type="OrthoDB" id="9808602at2"/>
<feature type="transmembrane region" description="Helical" evidence="3">
    <location>
        <begin position="71"/>
        <end position="92"/>
    </location>
</feature>
<name>E3I851_RHOVT</name>
<dbReference type="eggNOG" id="COG2148">
    <property type="taxonomic scope" value="Bacteria"/>
</dbReference>
<keyword evidence="3" id="KW-1133">Transmembrane helix</keyword>
<dbReference type="AlphaFoldDB" id="E3I851"/>
<evidence type="ECO:0000256" key="3">
    <source>
        <dbReference type="SAM" id="Phobius"/>
    </source>
</evidence>
<organism evidence="5 6">
    <name type="scientific">Rhodomicrobium vannielii (strain ATCC 17100 / DSM 162 / LMG 4299 / NCIMB 10020 / ATH 3.1.1)</name>
    <dbReference type="NCBI Taxonomy" id="648757"/>
    <lineage>
        <taxon>Bacteria</taxon>
        <taxon>Pseudomonadati</taxon>
        <taxon>Pseudomonadota</taxon>
        <taxon>Alphaproteobacteria</taxon>
        <taxon>Hyphomicrobiales</taxon>
        <taxon>Hyphomicrobiaceae</taxon>
        <taxon>Rhodomicrobium</taxon>
    </lineage>
</organism>
<reference evidence="6" key="1">
    <citation type="journal article" date="2011" name="J. Bacteriol.">
        <title>Genome sequences of eight morphologically diverse alphaproteobacteria.</title>
        <authorList>
            <consortium name="US DOE Joint Genome Institute"/>
            <person name="Brown P.J."/>
            <person name="Kysela D.T."/>
            <person name="Buechlein A."/>
            <person name="Hemmerich C."/>
            <person name="Brun Y.V."/>
        </authorList>
    </citation>
    <scope>NUCLEOTIDE SEQUENCE [LARGE SCALE GENOMIC DNA]</scope>
    <source>
        <strain evidence="6">ATCC 17100 / ATH 3.1.1 / DSM 162 / LMG 4299</strain>
    </source>
</reference>
<evidence type="ECO:0000313" key="6">
    <source>
        <dbReference type="Proteomes" id="UP000001399"/>
    </source>
</evidence>
<dbReference type="KEGG" id="rva:Rvan_2767"/>
<protein>
    <submittedName>
        <fullName evidence="5">Sugar transferase</fullName>
    </submittedName>
</protein>
<dbReference type="STRING" id="648757.Rvan_2767"/>
<comment type="similarity">
    <text evidence="1">Belongs to the bacterial sugar transferase family.</text>
</comment>
<keyword evidence="6" id="KW-1185">Reference proteome</keyword>
<feature type="transmembrane region" description="Helical" evidence="3">
    <location>
        <begin position="308"/>
        <end position="341"/>
    </location>
</feature>
<proteinExistence type="inferred from homology"/>